<dbReference type="RefSeq" id="WP_109319914.1">
    <property type="nucleotide sequence ID" value="NZ_QFWT01000005.1"/>
</dbReference>
<feature type="signal peptide" evidence="2">
    <location>
        <begin position="1"/>
        <end position="23"/>
    </location>
</feature>
<organism evidence="3 4">
    <name type="scientific">Vibrio albus</name>
    <dbReference type="NCBI Taxonomy" id="2200953"/>
    <lineage>
        <taxon>Bacteria</taxon>
        <taxon>Pseudomonadati</taxon>
        <taxon>Pseudomonadota</taxon>
        <taxon>Gammaproteobacteria</taxon>
        <taxon>Vibrionales</taxon>
        <taxon>Vibrionaceae</taxon>
        <taxon>Vibrio</taxon>
    </lineage>
</organism>
<keyword evidence="4" id="KW-1185">Reference proteome</keyword>
<keyword evidence="2" id="KW-0732">Signal</keyword>
<dbReference type="Proteomes" id="UP000245362">
    <property type="component" value="Unassembled WGS sequence"/>
</dbReference>
<protein>
    <submittedName>
        <fullName evidence="3">HupE/UreJ protein</fullName>
    </submittedName>
</protein>
<evidence type="ECO:0000256" key="1">
    <source>
        <dbReference type="SAM" id="Phobius"/>
    </source>
</evidence>
<dbReference type="EMBL" id="QFWT01000005">
    <property type="protein sequence ID" value="PWI33330.1"/>
    <property type="molecule type" value="Genomic_DNA"/>
</dbReference>
<proteinExistence type="predicted"/>
<comment type="caution">
    <text evidence="3">The sequence shown here is derived from an EMBL/GenBank/DDBJ whole genome shotgun (WGS) entry which is preliminary data.</text>
</comment>
<evidence type="ECO:0000313" key="4">
    <source>
        <dbReference type="Proteomes" id="UP000245362"/>
    </source>
</evidence>
<feature type="transmembrane region" description="Helical" evidence="1">
    <location>
        <begin position="143"/>
        <end position="165"/>
    </location>
</feature>
<dbReference type="PIRSF" id="PIRSF016919">
    <property type="entry name" value="HupE_UreJ"/>
    <property type="match status" value="1"/>
</dbReference>
<keyword evidence="1" id="KW-0472">Membrane</keyword>
<keyword evidence="1" id="KW-0812">Transmembrane</keyword>
<accession>A0A2U3B960</accession>
<dbReference type="OrthoDB" id="9808192at2"/>
<feature type="transmembrane region" description="Helical" evidence="1">
    <location>
        <begin position="68"/>
        <end position="89"/>
    </location>
</feature>
<gene>
    <name evidence="3" type="ORF">DI392_10775</name>
</gene>
<dbReference type="Pfam" id="PF04955">
    <property type="entry name" value="HupE_UreJ"/>
    <property type="match status" value="1"/>
</dbReference>
<dbReference type="InterPro" id="IPR007038">
    <property type="entry name" value="HupE_UreJ"/>
</dbReference>
<dbReference type="AlphaFoldDB" id="A0A2U3B960"/>
<feature type="transmembrane region" description="Helical" evidence="1">
    <location>
        <begin position="39"/>
        <end position="61"/>
    </location>
</feature>
<evidence type="ECO:0000256" key="2">
    <source>
        <dbReference type="SAM" id="SignalP"/>
    </source>
</evidence>
<evidence type="ECO:0000313" key="3">
    <source>
        <dbReference type="EMBL" id="PWI33330.1"/>
    </source>
</evidence>
<keyword evidence="1" id="KW-1133">Transmembrane helix</keyword>
<feature type="chain" id="PRO_5015551035" evidence="2">
    <location>
        <begin position="24"/>
        <end position="178"/>
    </location>
</feature>
<sequence>MKKLTITTLGLLSGLAVSSSAFAHPGHSTTASFAEGFLHPLTGLDHLAALILMGVFAATCTKQVATKLVAFVCGALLAGFMIGVEWVHASDAETLVMASLFVLPVSLLAYRFTGAVKMLAMIAMGGFSVCHGLVQGAEAQGALFQYGFGTMVASLSVIVLSLLITKLVEATARSMRVA</sequence>
<name>A0A2U3B960_9VIBR</name>
<reference evidence="3 4" key="1">
    <citation type="submission" date="2018-05" db="EMBL/GenBank/DDBJ databases">
        <title>Vibrio limimaris sp. nov., isolated from marine sediment.</title>
        <authorList>
            <person name="Li C.-M."/>
        </authorList>
    </citation>
    <scope>NUCLEOTIDE SEQUENCE [LARGE SCALE GENOMIC DNA]</scope>
    <source>
        <strain evidence="3 4">E4404</strain>
    </source>
</reference>